<dbReference type="InterPro" id="IPR050121">
    <property type="entry name" value="Cytochrome_P450_monoxygenase"/>
</dbReference>
<dbReference type="PANTHER" id="PTHR24305:SF166">
    <property type="entry name" value="CYTOCHROME P450 12A4, MITOCHONDRIAL-RELATED"/>
    <property type="match status" value="1"/>
</dbReference>
<evidence type="ECO:0000313" key="5">
    <source>
        <dbReference type="Proteomes" id="UP001205185"/>
    </source>
</evidence>
<sequence length="419" mass="46315">MYKTGVRESLPAGPRLPRSVQTLIFLRARHRFAPRWAVRYGDTFTIRLAAGRTAVVVSRPADIRAVFAGDPARFRAGEGNAILKPVMGEHSVLVLDGDEHLAQRKRLMPAFNGAALRGYDDMMTEVADAQVARWRPGPFGAHRAMTAITLEIILRVVFGLADGERLTRLRPLITKVTDIGPLDLLGWTYPRLTRVWPWRRNTATLAAADALLHAEIRDRRGAPPGTDVLSRLLAADPDTPAVELRDQMMTLLLAGHETTATALAWALHELARHPTIQHRAREADDEYLEAVAKEAMRLHPVIYSVARELAEPTEIRGHLLPAGTIVTPSIGLAHRGWPDPDTFDPDRFLSAAPAPWIPFGGGVRRCPGAGFALREATIILRAVLRRFGLTPVGRPERARSRNITLIPERGARVVLTERP</sequence>
<dbReference type="EMBL" id="JAMTCO010000014">
    <property type="protein sequence ID" value="MCP2272941.1"/>
    <property type="molecule type" value="Genomic_DNA"/>
</dbReference>
<dbReference type="PRINTS" id="PR00463">
    <property type="entry name" value="EP450I"/>
</dbReference>
<accession>A0ABT1IL53</accession>
<dbReference type="SUPFAM" id="SSF48264">
    <property type="entry name" value="Cytochrome P450"/>
    <property type="match status" value="1"/>
</dbReference>
<keyword evidence="3" id="KW-0560">Oxidoreductase</keyword>
<gene>
    <name evidence="4" type="ORF">LV75_005467</name>
</gene>
<dbReference type="Proteomes" id="UP001205185">
    <property type="component" value="Unassembled WGS sequence"/>
</dbReference>
<proteinExistence type="inferred from homology"/>
<dbReference type="PRINTS" id="PR00385">
    <property type="entry name" value="P450"/>
</dbReference>
<comment type="similarity">
    <text evidence="2 3">Belongs to the cytochrome P450 family.</text>
</comment>
<keyword evidence="3" id="KW-0503">Monooxygenase</keyword>
<organism evidence="4 5">
    <name type="scientific">Actinokineospora diospyrosa</name>
    <dbReference type="NCBI Taxonomy" id="103728"/>
    <lineage>
        <taxon>Bacteria</taxon>
        <taxon>Bacillati</taxon>
        <taxon>Actinomycetota</taxon>
        <taxon>Actinomycetes</taxon>
        <taxon>Pseudonocardiales</taxon>
        <taxon>Pseudonocardiaceae</taxon>
        <taxon>Actinokineospora</taxon>
    </lineage>
</organism>
<keyword evidence="3" id="KW-0408">Iron</keyword>
<dbReference type="PANTHER" id="PTHR24305">
    <property type="entry name" value="CYTOCHROME P450"/>
    <property type="match status" value="1"/>
</dbReference>
<evidence type="ECO:0000313" key="4">
    <source>
        <dbReference type="EMBL" id="MCP2272941.1"/>
    </source>
</evidence>
<comment type="cofactor">
    <cofactor evidence="1">
        <name>heme</name>
        <dbReference type="ChEBI" id="CHEBI:30413"/>
    </cofactor>
</comment>
<dbReference type="PROSITE" id="PS00086">
    <property type="entry name" value="CYTOCHROME_P450"/>
    <property type="match status" value="1"/>
</dbReference>
<dbReference type="InterPro" id="IPR036396">
    <property type="entry name" value="Cyt_P450_sf"/>
</dbReference>
<dbReference type="InterPro" id="IPR002401">
    <property type="entry name" value="Cyt_P450_E_grp-I"/>
</dbReference>
<keyword evidence="5" id="KW-1185">Reference proteome</keyword>
<dbReference type="CDD" id="cd11053">
    <property type="entry name" value="CYP110-like"/>
    <property type="match status" value="1"/>
</dbReference>
<name>A0ABT1IL53_9PSEU</name>
<dbReference type="InterPro" id="IPR017972">
    <property type="entry name" value="Cyt_P450_CS"/>
</dbReference>
<reference evidence="4 5" key="1">
    <citation type="submission" date="2022-06" db="EMBL/GenBank/DDBJ databases">
        <title>Genomic Encyclopedia of Archaeal and Bacterial Type Strains, Phase II (KMG-II): from individual species to whole genera.</title>
        <authorList>
            <person name="Goeker M."/>
        </authorList>
    </citation>
    <scope>NUCLEOTIDE SEQUENCE [LARGE SCALE GENOMIC DNA]</scope>
    <source>
        <strain evidence="4 5">DSM 44255</strain>
    </source>
</reference>
<evidence type="ECO:0000256" key="1">
    <source>
        <dbReference type="ARBA" id="ARBA00001971"/>
    </source>
</evidence>
<evidence type="ECO:0000256" key="2">
    <source>
        <dbReference type="ARBA" id="ARBA00010617"/>
    </source>
</evidence>
<comment type="caution">
    <text evidence="4">The sequence shown here is derived from an EMBL/GenBank/DDBJ whole genome shotgun (WGS) entry which is preliminary data.</text>
</comment>
<dbReference type="InterPro" id="IPR001128">
    <property type="entry name" value="Cyt_P450"/>
</dbReference>
<protein>
    <submittedName>
        <fullName evidence="4">Cytochrome P450</fullName>
    </submittedName>
</protein>
<dbReference type="Pfam" id="PF00067">
    <property type="entry name" value="p450"/>
    <property type="match status" value="1"/>
</dbReference>
<keyword evidence="3" id="KW-0479">Metal-binding</keyword>
<dbReference type="Gene3D" id="1.10.630.10">
    <property type="entry name" value="Cytochrome P450"/>
    <property type="match status" value="1"/>
</dbReference>
<keyword evidence="3" id="KW-0349">Heme</keyword>
<evidence type="ECO:0000256" key="3">
    <source>
        <dbReference type="RuleBase" id="RU000461"/>
    </source>
</evidence>